<dbReference type="EMBL" id="JARIHO010000001">
    <property type="protein sequence ID" value="KAJ7368560.1"/>
    <property type="molecule type" value="Genomic_DNA"/>
</dbReference>
<evidence type="ECO:0000313" key="1">
    <source>
        <dbReference type="EMBL" id="KAJ7368560.1"/>
    </source>
</evidence>
<dbReference type="AlphaFoldDB" id="A0AAD7F7A2"/>
<keyword evidence="2" id="KW-1185">Reference proteome</keyword>
<protein>
    <submittedName>
        <fullName evidence="1">Uncharacterized protein</fullName>
    </submittedName>
</protein>
<organism evidence="1 2">
    <name type="scientific">Mycena albidolilacea</name>
    <dbReference type="NCBI Taxonomy" id="1033008"/>
    <lineage>
        <taxon>Eukaryota</taxon>
        <taxon>Fungi</taxon>
        <taxon>Dikarya</taxon>
        <taxon>Basidiomycota</taxon>
        <taxon>Agaricomycotina</taxon>
        <taxon>Agaricomycetes</taxon>
        <taxon>Agaricomycetidae</taxon>
        <taxon>Agaricales</taxon>
        <taxon>Marasmiineae</taxon>
        <taxon>Mycenaceae</taxon>
        <taxon>Mycena</taxon>
    </lineage>
</organism>
<gene>
    <name evidence="1" type="ORF">DFH08DRAFT_831695</name>
</gene>
<reference evidence="1" key="1">
    <citation type="submission" date="2023-03" db="EMBL/GenBank/DDBJ databases">
        <title>Massive genome expansion in bonnet fungi (Mycena s.s.) driven by repeated elements and novel gene families across ecological guilds.</title>
        <authorList>
            <consortium name="Lawrence Berkeley National Laboratory"/>
            <person name="Harder C.B."/>
            <person name="Miyauchi S."/>
            <person name="Viragh M."/>
            <person name="Kuo A."/>
            <person name="Thoen E."/>
            <person name="Andreopoulos B."/>
            <person name="Lu D."/>
            <person name="Skrede I."/>
            <person name="Drula E."/>
            <person name="Henrissat B."/>
            <person name="Morin E."/>
            <person name="Kohler A."/>
            <person name="Barry K."/>
            <person name="LaButti K."/>
            <person name="Morin E."/>
            <person name="Salamov A."/>
            <person name="Lipzen A."/>
            <person name="Mereny Z."/>
            <person name="Hegedus B."/>
            <person name="Baldrian P."/>
            <person name="Stursova M."/>
            <person name="Weitz H."/>
            <person name="Taylor A."/>
            <person name="Grigoriev I.V."/>
            <person name="Nagy L.G."/>
            <person name="Martin F."/>
            <person name="Kauserud H."/>
        </authorList>
    </citation>
    <scope>NUCLEOTIDE SEQUENCE</scope>
    <source>
        <strain evidence="1">CBHHK002</strain>
    </source>
</reference>
<proteinExistence type="predicted"/>
<evidence type="ECO:0000313" key="2">
    <source>
        <dbReference type="Proteomes" id="UP001218218"/>
    </source>
</evidence>
<name>A0AAD7F7A2_9AGAR</name>
<accession>A0AAD7F7A2</accession>
<sequence>MFFTGMLSACYRRAFCFGSSFSGAFCGPRRACSGFAASQARGPRRTPAPDIAFGGSVCGIVFRLTRRTMGRPRRWRWMPRRLATLGKNQITRFETL</sequence>
<comment type="caution">
    <text evidence="1">The sequence shown here is derived from an EMBL/GenBank/DDBJ whole genome shotgun (WGS) entry which is preliminary data.</text>
</comment>
<dbReference type="Proteomes" id="UP001218218">
    <property type="component" value="Unassembled WGS sequence"/>
</dbReference>